<dbReference type="EMBL" id="BT134782">
    <property type="protein sequence ID" value="AFK34577.1"/>
    <property type="molecule type" value="mRNA"/>
</dbReference>
<dbReference type="AlphaFoldDB" id="I3S2T5"/>
<sequence length="35" mass="4422">MTRVHFLQPFIQRKICHAHMNFKRYIFQTNSFFFS</sequence>
<proteinExistence type="evidence at transcript level"/>
<organism evidence="1">
    <name type="scientific">Medicago truncatula</name>
    <name type="common">Barrel medic</name>
    <name type="synonym">Medicago tribuloides</name>
    <dbReference type="NCBI Taxonomy" id="3880"/>
    <lineage>
        <taxon>Eukaryota</taxon>
        <taxon>Viridiplantae</taxon>
        <taxon>Streptophyta</taxon>
        <taxon>Embryophyta</taxon>
        <taxon>Tracheophyta</taxon>
        <taxon>Spermatophyta</taxon>
        <taxon>Magnoliopsida</taxon>
        <taxon>eudicotyledons</taxon>
        <taxon>Gunneridae</taxon>
        <taxon>Pentapetalae</taxon>
        <taxon>rosids</taxon>
        <taxon>fabids</taxon>
        <taxon>Fabales</taxon>
        <taxon>Fabaceae</taxon>
        <taxon>Papilionoideae</taxon>
        <taxon>50 kb inversion clade</taxon>
        <taxon>NPAAA clade</taxon>
        <taxon>Hologalegina</taxon>
        <taxon>IRL clade</taxon>
        <taxon>Trifolieae</taxon>
        <taxon>Medicago</taxon>
    </lineage>
</organism>
<protein>
    <submittedName>
        <fullName evidence="1">Uncharacterized protein</fullName>
    </submittedName>
</protein>
<reference evidence="1" key="1">
    <citation type="submission" date="2012-05" db="EMBL/GenBank/DDBJ databases">
        <authorList>
            <person name="Krishnakumar V."/>
            <person name="Cheung F."/>
            <person name="Xiao Y."/>
            <person name="Chan A."/>
            <person name="Moskal W.A."/>
            <person name="Town C.D."/>
        </authorList>
    </citation>
    <scope>NUCLEOTIDE SEQUENCE</scope>
</reference>
<name>I3S2T5_MEDTR</name>
<accession>I3S2T5</accession>
<evidence type="ECO:0000313" key="1">
    <source>
        <dbReference type="EMBL" id="AFK34577.1"/>
    </source>
</evidence>